<keyword evidence="2" id="KW-1185">Reference proteome</keyword>
<proteinExistence type="predicted"/>
<dbReference type="Proteomes" id="UP000789525">
    <property type="component" value="Unassembled WGS sequence"/>
</dbReference>
<feature type="non-terminal residue" evidence="1">
    <location>
        <position position="57"/>
    </location>
</feature>
<comment type="caution">
    <text evidence="1">The sequence shown here is derived from an EMBL/GenBank/DDBJ whole genome shotgun (WGS) entry which is preliminary data.</text>
</comment>
<protein>
    <submittedName>
        <fullName evidence="1">12468_t:CDS:1</fullName>
    </submittedName>
</protein>
<name>A0ACA9NC34_9GLOM</name>
<accession>A0ACA9NC34</accession>
<evidence type="ECO:0000313" key="1">
    <source>
        <dbReference type="EMBL" id="CAG8648330.1"/>
    </source>
</evidence>
<gene>
    <name evidence="1" type="ORF">ACOLOM_LOCUS8165</name>
</gene>
<sequence>MADGSPYVDRYKATASYRPKGYRARRPFLLSNIVTGSIISLFVVGIWAYSIRAVRQD</sequence>
<organism evidence="1 2">
    <name type="scientific">Acaulospora colombiana</name>
    <dbReference type="NCBI Taxonomy" id="27376"/>
    <lineage>
        <taxon>Eukaryota</taxon>
        <taxon>Fungi</taxon>
        <taxon>Fungi incertae sedis</taxon>
        <taxon>Mucoromycota</taxon>
        <taxon>Glomeromycotina</taxon>
        <taxon>Glomeromycetes</taxon>
        <taxon>Diversisporales</taxon>
        <taxon>Acaulosporaceae</taxon>
        <taxon>Acaulospora</taxon>
    </lineage>
</organism>
<reference evidence="1" key="1">
    <citation type="submission" date="2021-06" db="EMBL/GenBank/DDBJ databases">
        <authorList>
            <person name="Kallberg Y."/>
            <person name="Tangrot J."/>
            <person name="Rosling A."/>
        </authorList>
    </citation>
    <scope>NUCLEOTIDE SEQUENCE</scope>
    <source>
        <strain evidence="1">CL356</strain>
    </source>
</reference>
<evidence type="ECO:0000313" key="2">
    <source>
        <dbReference type="Proteomes" id="UP000789525"/>
    </source>
</evidence>
<dbReference type="EMBL" id="CAJVPT010020470">
    <property type="protein sequence ID" value="CAG8648330.1"/>
    <property type="molecule type" value="Genomic_DNA"/>
</dbReference>